<organism evidence="1 2">
    <name type="scientific">Umezawaea endophytica</name>
    <dbReference type="NCBI Taxonomy" id="1654476"/>
    <lineage>
        <taxon>Bacteria</taxon>
        <taxon>Bacillati</taxon>
        <taxon>Actinomycetota</taxon>
        <taxon>Actinomycetes</taxon>
        <taxon>Pseudonocardiales</taxon>
        <taxon>Pseudonocardiaceae</taxon>
        <taxon>Umezawaea</taxon>
    </lineage>
</organism>
<protein>
    <submittedName>
        <fullName evidence="1">Rv3235 family protein</fullName>
    </submittedName>
</protein>
<dbReference type="RefSeq" id="WP_259627152.1">
    <property type="nucleotide sequence ID" value="NZ_JANYMP010000019.1"/>
</dbReference>
<dbReference type="InterPro" id="IPR045596">
    <property type="entry name" value="DUF6459"/>
</dbReference>
<comment type="caution">
    <text evidence="1">The sequence shown here is derived from an EMBL/GenBank/DDBJ whole genome shotgun (WGS) entry which is preliminary data.</text>
</comment>
<dbReference type="EMBL" id="JANYMP010000019">
    <property type="protein sequence ID" value="MCS7481672.1"/>
    <property type="molecule type" value="Genomic_DNA"/>
</dbReference>
<sequence>MAVQVRALGAVELPVVGVVVPAMRVSPERVLSERVLSEGEARRLLMFVVEALEGRRSLGQLVGVVGEEAVRELRVGVGAGAGRVRLGTVRVCRVGGGVAEVSGTLGRDGRVRAVAARVEYLDGGWVCVVFKVLE</sequence>
<dbReference type="Proteomes" id="UP001141259">
    <property type="component" value="Unassembled WGS sequence"/>
</dbReference>
<evidence type="ECO:0000313" key="1">
    <source>
        <dbReference type="EMBL" id="MCS7481672.1"/>
    </source>
</evidence>
<accession>A0A9X2VSZ9</accession>
<dbReference type="AlphaFoldDB" id="A0A9X2VSZ9"/>
<name>A0A9X2VSZ9_9PSEU</name>
<keyword evidence="2" id="KW-1185">Reference proteome</keyword>
<evidence type="ECO:0000313" key="2">
    <source>
        <dbReference type="Proteomes" id="UP001141259"/>
    </source>
</evidence>
<proteinExistence type="predicted"/>
<dbReference type="Pfam" id="PF20060">
    <property type="entry name" value="DUF6459"/>
    <property type="match status" value="1"/>
</dbReference>
<gene>
    <name evidence="1" type="ORF">NZH93_32855</name>
</gene>
<reference evidence="1" key="1">
    <citation type="submission" date="2022-08" db="EMBL/GenBank/DDBJ databases">
        <authorList>
            <person name="Tistechok S."/>
            <person name="Samborskyy M."/>
            <person name="Roman I."/>
        </authorList>
    </citation>
    <scope>NUCLEOTIDE SEQUENCE</scope>
    <source>
        <strain evidence="1">DSM 103496</strain>
    </source>
</reference>